<evidence type="ECO:0000256" key="1">
    <source>
        <dbReference type="SAM" id="Phobius"/>
    </source>
</evidence>
<protein>
    <submittedName>
        <fullName evidence="3">Uncharacterized protein</fullName>
    </submittedName>
</protein>
<dbReference type="Proteomes" id="UP001597118">
    <property type="component" value="Unassembled WGS sequence"/>
</dbReference>
<gene>
    <name evidence="3" type="ORF">ACFSAH_02480</name>
</gene>
<keyword evidence="1" id="KW-0812">Transmembrane</keyword>
<evidence type="ECO:0000256" key="2">
    <source>
        <dbReference type="SAM" id="SignalP"/>
    </source>
</evidence>
<proteinExistence type="predicted"/>
<name>A0ABW4I7L6_9SPHI</name>
<organism evidence="3 4">
    <name type="scientific">Pseudopedobacter beijingensis</name>
    <dbReference type="NCBI Taxonomy" id="1207056"/>
    <lineage>
        <taxon>Bacteria</taxon>
        <taxon>Pseudomonadati</taxon>
        <taxon>Bacteroidota</taxon>
        <taxon>Sphingobacteriia</taxon>
        <taxon>Sphingobacteriales</taxon>
        <taxon>Sphingobacteriaceae</taxon>
        <taxon>Pseudopedobacter</taxon>
    </lineage>
</organism>
<accession>A0ABW4I7L6</accession>
<reference evidence="4" key="1">
    <citation type="journal article" date="2019" name="Int. J. Syst. Evol. Microbiol.">
        <title>The Global Catalogue of Microorganisms (GCM) 10K type strain sequencing project: providing services to taxonomists for standard genome sequencing and annotation.</title>
        <authorList>
            <consortium name="The Broad Institute Genomics Platform"/>
            <consortium name="The Broad Institute Genome Sequencing Center for Infectious Disease"/>
            <person name="Wu L."/>
            <person name="Ma J."/>
        </authorList>
    </citation>
    <scope>NUCLEOTIDE SEQUENCE [LARGE SCALE GENOMIC DNA]</scope>
    <source>
        <strain evidence="4">CCUG 53762</strain>
    </source>
</reference>
<evidence type="ECO:0000313" key="4">
    <source>
        <dbReference type="Proteomes" id="UP001597118"/>
    </source>
</evidence>
<keyword evidence="4" id="KW-1185">Reference proteome</keyword>
<sequence length="92" mass="10236">MKKLKILFTVFLLSAGFSLIAFDAHAQCAMCQSTVESNVMEGGSTAKKLNSGIMYLLAAPYLVVAGIGFLWYKKYRKKDIVIDIKNEKINLN</sequence>
<keyword evidence="1" id="KW-1133">Transmembrane helix</keyword>
<comment type="caution">
    <text evidence="3">The sequence shown here is derived from an EMBL/GenBank/DDBJ whole genome shotgun (WGS) entry which is preliminary data.</text>
</comment>
<dbReference type="EMBL" id="JBHUDG010000003">
    <property type="protein sequence ID" value="MFD1628723.1"/>
    <property type="molecule type" value="Genomic_DNA"/>
</dbReference>
<evidence type="ECO:0000313" key="3">
    <source>
        <dbReference type="EMBL" id="MFD1628723.1"/>
    </source>
</evidence>
<feature type="signal peptide" evidence="2">
    <location>
        <begin position="1"/>
        <end position="26"/>
    </location>
</feature>
<keyword evidence="1" id="KW-0472">Membrane</keyword>
<dbReference type="RefSeq" id="WP_379661109.1">
    <property type="nucleotide sequence ID" value="NZ_JBHUDG010000003.1"/>
</dbReference>
<feature type="chain" id="PRO_5045968876" evidence="2">
    <location>
        <begin position="27"/>
        <end position="92"/>
    </location>
</feature>
<feature type="transmembrane region" description="Helical" evidence="1">
    <location>
        <begin position="52"/>
        <end position="72"/>
    </location>
</feature>
<keyword evidence="2" id="KW-0732">Signal</keyword>